<proteinExistence type="inferred from homology"/>
<feature type="compositionally biased region" description="Polar residues" evidence="5">
    <location>
        <begin position="368"/>
        <end position="378"/>
    </location>
</feature>
<dbReference type="PANTHER" id="PTHR14491">
    <property type="entry name" value="SOSONDOWAH, ISOFORM G"/>
    <property type="match status" value="1"/>
</dbReference>
<evidence type="ECO:0000256" key="4">
    <source>
        <dbReference type="PROSITE-ProRule" id="PRU00023"/>
    </source>
</evidence>
<feature type="compositionally biased region" description="Basic residues" evidence="5">
    <location>
        <begin position="575"/>
        <end position="585"/>
    </location>
</feature>
<dbReference type="SMART" id="SM00248">
    <property type="entry name" value="ANK"/>
    <property type="match status" value="2"/>
</dbReference>
<feature type="region of interest" description="Disordered" evidence="5">
    <location>
        <begin position="171"/>
        <end position="300"/>
    </location>
</feature>
<feature type="repeat" description="ANK" evidence="4">
    <location>
        <begin position="729"/>
        <end position="752"/>
    </location>
</feature>
<feature type="region of interest" description="Disordered" evidence="5">
    <location>
        <begin position="566"/>
        <end position="593"/>
    </location>
</feature>
<evidence type="ECO:0000256" key="3">
    <source>
        <dbReference type="ARBA" id="ARBA00038122"/>
    </source>
</evidence>
<dbReference type="PROSITE" id="PS50297">
    <property type="entry name" value="ANK_REP_REGION"/>
    <property type="match status" value="1"/>
</dbReference>
<dbReference type="InterPro" id="IPR036770">
    <property type="entry name" value="Ankyrin_rpt-contain_sf"/>
</dbReference>
<feature type="compositionally biased region" description="Polar residues" evidence="5">
    <location>
        <begin position="203"/>
        <end position="220"/>
    </location>
</feature>
<keyword evidence="1" id="KW-0677">Repeat</keyword>
<feature type="compositionally biased region" description="Low complexity" evidence="5">
    <location>
        <begin position="248"/>
        <end position="263"/>
    </location>
</feature>
<dbReference type="InterPro" id="IPR002110">
    <property type="entry name" value="Ankyrin_rpt"/>
</dbReference>
<organism evidence="7 8">
    <name type="scientific">Pelobates cultripes</name>
    <name type="common">Western spadefoot toad</name>
    <dbReference type="NCBI Taxonomy" id="61616"/>
    <lineage>
        <taxon>Eukaryota</taxon>
        <taxon>Metazoa</taxon>
        <taxon>Chordata</taxon>
        <taxon>Craniata</taxon>
        <taxon>Vertebrata</taxon>
        <taxon>Euteleostomi</taxon>
        <taxon>Amphibia</taxon>
        <taxon>Batrachia</taxon>
        <taxon>Anura</taxon>
        <taxon>Pelobatoidea</taxon>
        <taxon>Pelobatidae</taxon>
        <taxon>Pelobates</taxon>
    </lineage>
</organism>
<dbReference type="Gene3D" id="1.25.40.20">
    <property type="entry name" value="Ankyrin repeat-containing domain"/>
    <property type="match status" value="1"/>
</dbReference>
<evidence type="ECO:0000256" key="5">
    <source>
        <dbReference type="SAM" id="MobiDB-lite"/>
    </source>
</evidence>
<protein>
    <submittedName>
        <fullName evidence="7">Ankyrin repeat domain-containing SOWAHB</fullName>
    </submittedName>
</protein>
<evidence type="ECO:0000256" key="2">
    <source>
        <dbReference type="ARBA" id="ARBA00023043"/>
    </source>
</evidence>
<feature type="region of interest" description="Disordered" evidence="5">
    <location>
        <begin position="83"/>
        <end position="125"/>
    </location>
</feature>
<evidence type="ECO:0000259" key="6">
    <source>
        <dbReference type="Pfam" id="PF25877"/>
    </source>
</evidence>
<feature type="domain" description="SOWAHA-C winged helix-turn-helix" evidence="6">
    <location>
        <begin position="4"/>
        <end position="86"/>
    </location>
</feature>
<dbReference type="Proteomes" id="UP001295444">
    <property type="component" value="Chromosome 06"/>
</dbReference>
<evidence type="ECO:0000313" key="7">
    <source>
        <dbReference type="EMBL" id="CAH2301516.1"/>
    </source>
</evidence>
<keyword evidence="2 4" id="KW-0040">ANK repeat</keyword>
<dbReference type="PANTHER" id="PTHR14491:SF3">
    <property type="entry name" value="ANKYRIN REPEAT DOMAIN-CONTAINING PROTEIN SOWAHB"/>
    <property type="match status" value="1"/>
</dbReference>
<comment type="similarity">
    <text evidence="3">Belongs to the SOWAH family.</text>
</comment>
<feature type="region of interest" description="Disordered" evidence="5">
    <location>
        <begin position="434"/>
        <end position="467"/>
    </location>
</feature>
<accession>A0AAD1WA52</accession>
<feature type="compositionally biased region" description="Basic and acidic residues" evidence="5">
    <location>
        <begin position="92"/>
        <end position="107"/>
    </location>
</feature>
<dbReference type="Pfam" id="PF25877">
    <property type="entry name" value="WHD_SOWAH"/>
    <property type="match status" value="1"/>
</dbReference>
<keyword evidence="8" id="KW-1185">Reference proteome</keyword>
<evidence type="ECO:0000256" key="1">
    <source>
        <dbReference type="ARBA" id="ARBA00022737"/>
    </source>
</evidence>
<dbReference type="AlphaFoldDB" id="A0AAD1WA52"/>
<dbReference type="InterPro" id="IPR058889">
    <property type="entry name" value="WHD_SOWAHA-C"/>
</dbReference>
<gene>
    <name evidence="7" type="ORF">PECUL_23A016435</name>
</gene>
<sequence>MARELSQEEVLDFLCQGGGKVANASLLGHFKSFLRDPQAPQEQLQKHRDRFKRYVNSVAVVKQEGAVKYVVLKSRYRDLLGEELRPSVPPEPDNREDGIRGDSRGVHPADNLQEYKGPLRGQSDARHIYGRDHGQQQGEWLGHREIPVHSLPESNETEIPELTASVNGNKWEAPTQRAPSPHPLTPQPTYTAPIRPIPPQVSSPPAKQSPQNTSFINISSPPAKHPTKTTSSRNSSSPPAKYPTKTTSSLNSSSSSSSPAQSSDLPKVPTPDPSGPWRHPPGGEGRPEAANPASVTCSRDLKEQRQGYISHTEFNPPNPRLNGRYPQEVHFAHEEHNKYVYSEQHSDIQYLERPDCPSSYYKNPEHPSPSSLLPQEQGFTPPDVLLEDYPPPSPTPSPPLHHNDMHGMWMYEIPIFKSIRYQLSLQDLEDFVDQESCGSDGSDSGEGGDCDTEHRDEEDLSSDSNNQKCQPYIEQKFDLPTRHPPSKKFLSIIEQYNKPQTEDSMGVTDIAAERNINPLVAINSKESPYIAKSFLTDQAPILFDLALSHPKNRIYSNLRENMSSSDDELIDRDYRKRRRPSRTKKPPNLPVAAPSPDIDRLLFTKSVTNNSFIINDYFPVESQMHIDAQNVSEGQTDSNLKRTIAYKSSSVPLDQMEHDWIVKSASGSWLQVYGMFNMDPNLALRKDFISGYTVLHWFAKHGCVEMFQKFVTGAKKAGIELDINVKTSCGYTPLHIAAIHGHSKVATLLVENLKVNVKLRDNSGKRAWQYLSCRTSGEVWQLLGAPKGKTIFPSRALPVVHNLNSHYGSSQINRKTSLAAFLKPQHQKWKANNLHALREREIYSD</sequence>
<feature type="region of interest" description="Disordered" evidence="5">
    <location>
        <begin position="353"/>
        <end position="401"/>
    </location>
</feature>
<dbReference type="SUPFAM" id="SSF48403">
    <property type="entry name" value="Ankyrin repeat"/>
    <property type="match status" value="1"/>
</dbReference>
<evidence type="ECO:0000313" key="8">
    <source>
        <dbReference type="Proteomes" id="UP001295444"/>
    </source>
</evidence>
<dbReference type="PROSITE" id="PS50088">
    <property type="entry name" value="ANK_REPEAT"/>
    <property type="match status" value="1"/>
</dbReference>
<dbReference type="EMBL" id="OW240917">
    <property type="protein sequence ID" value="CAH2301516.1"/>
    <property type="molecule type" value="Genomic_DNA"/>
</dbReference>
<feature type="compositionally biased region" description="Polar residues" evidence="5">
    <location>
        <begin position="228"/>
        <end position="238"/>
    </location>
</feature>
<reference evidence="7" key="1">
    <citation type="submission" date="2022-03" db="EMBL/GenBank/DDBJ databases">
        <authorList>
            <person name="Alioto T."/>
            <person name="Alioto T."/>
            <person name="Gomez Garrido J."/>
        </authorList>
    </citation>
    <scope>NUCLEOTIDE SEQUENCE</scope>
</reference>
<name>A0AAD1WA52_PELCU</name>
<dbReference type="Pfam" id="PF12796">
    <property type="entry name" value="Ank_2"/>
    <property type="match status" value="1"/>
</dbReference>
<feature type="compositionally biased region" description="Pro residues" evidence="5">
    <location>
        <begin position="389"/>
        <end position="399"/>
    </location>
</feature>